<comment type="subcellular location">
    <subcellularLocation>
        <location evidence="1 5">Secreted</location>
    </subcellularLocation>
</comment>
<dbReference type="KEGG" id="psoj:PHYSODRAFT_289249"/>
<sequence>MRFLCFALLCGVFFLLTKVDAASTVTDSKVSTTAVAYSTSVDTVPTKSLRGDKSNNGESEERAFGINAIPGLKKITNFVDKQKTASWLKKGKVADDIFAKMKLCRPRSCSRAPSSSHGPST</sequence>
<evidence type="ECO:0000256" key="4">
    <source>
        <dbReference type="ARBA" id="ARBA00022729"/>
    </source>
</evidence>
<proteinExistence type="inferred from homology"/>
<organism evidence="8">
    <name type="scientific">Phytophthora sojae (strain P6497)</name>
    <name type="common">Soybean stem and root rot agent</name>
    <name type="synonym">Phytophthora megasperma f. sp. glycines</name>
    <dbReference type="NCBI Taxonomy" id="1094619"/>
    <lineage>
        <taxon>Eukaryota</taxon>
        <taxon>Sar</taxon>
        <taxon>Stramenopiles</taxon>
        <taxon>Oomycota</taxon>
        <taxon>Peronosporomycetes</taxon>
        <taxon>Peronosporales</taxon>
        <taxon>Peronosporaceae</taxon>
        <taxon>Phytophthora</taxon>
    </lineage>
</organism>
<feature type="signal peptide" evidence="5">
    <location>
        <begin position="1"/>
        <end position="21"/>
    </location>
</feature>
<evidence type="ECO:0000313" key="6">
    <source>
        <dbReference type="EMBL" id="EGZ05304.1"/>
    </source>
</evidence>
<evidence type="ECO:0000313" key="8">
    <source>
        <dbReference type="Proteomes" id="UP000002640"/>
    </source>
</evidence>
<keyword evidence="8" id="KW-1185">Reference proteome</keyword>
<evidence type="ECO:0000256" key="2">
    <source>
        <dbReference type="ARBA" id="ARBA00010400"/>
    </source>
</evidence>
<dbReference type="RefSeq" id="XP_009539225.1">
    <property type="nucleotide sequence ID" value="XM_009540930.1"/>
</dbReference>
<dbReference type="RefSeq" id="XP_009539256.1">
    <property type="nucleotide sequence ID" value="XM_009540961.1"/>
</dbReference>
<dbReference type="GeneID" id="20640849"/>
<dbReference type="InterPro" id="IPR031825">
    <property type="entry name" value="RXLR"/>
</dbReference>
<reference evidence="6" key="2">
    <citation type="submission" date="2011-09" db="EMBL/GenBank/DDBJ databases">
        <authorList>
            <consortium name="US DOE Joint Genome Institute (JGI-PGF)"/>
            <person name="Aerts A."/>
            <person name="Grimwood J."/>
            <person name="Schmutz J."/>
            <person name="Lucas S."/>
            <person name="Hammon N."/>
            <person name="Glavina del Rio T."/>
            <person name="Dalin E."/>
            <person name="Tice H."/>
            <person name="Pitluck S."/>
            <person name="Dehal P."/>
            <person name="Chapman J."/>
            <person name="Putman N.H."/>
            <person name="Salamov A.A."/>
            <person name="Terry A."/>
            <person name="Rokhsar D.S."/>
            <person name="Boore J.L."/>
            <person name="Tripathy S."/>
            <person name="Tyler B.M."/>
            <person name="Grigoriev I.V."/>
        </authorList>
    </citation>
    <scope>NUCLEOTIDE SEQUENCE</scope>
    <source>
        <strain evidence="6">P6497</strain>
    </source>
</reference>
<dbReference type="Proteomes" id="UP000002640">
    <property type="component" value="Unassembled WGS sequence"/>
</dbReference>
<dbReference type="GeneID" id="20640845"/>
<reference evidence="6 8" key="1">
    <citation type="journal article" date="2006" name="Science">
        <title>Phytophthora genome sequences uncover evolutionary origins and mechanisms of pathogenesis.</title>
        <authorList>
            <person name="Tyler B.M."/>
            <person name="Tripathy S."/>
            <person name="Zhang X."/>
            <person name="Dehal P."/>
            <person name="Jiang R.H."/>
            <person name="Aerts A."/>
            <person name="Arredondo F.D."/>
            <person name="Baxter L."/>
            <person name="Bensasson D."/>
            <person name="Beynon J.L."/>
            <person name="Chapman J."/>
            <person name="Damasceno C.M."/>
            <person name="Dorrance A.E."/>
            <person name="Dou D."/>
            <person name="Dickerman A.W."/>
            <person name="Dubchak I.L."/>
            <person name="Garbelotto M."/>
            <person name="Gijzen M."/>
            <person name="Gordon S.G."/>
            <person name="Govers F."/>
            <person name="Grunwald N.J."/>
            <person name="Huang W."/>
            <person name="Ivors K.L."/>
            <person name="Jones R.W."/>
            <person name="Kamoun S."/>
            <person name="Krampis K."/>
            <person name="Lamour K.H."/>
            <person name="Lee M.K."/>
            <person name="McDonald W.H."/>
            <person name="Medina M."/>
            <person name="Meijer H.J."/>
            <person name="Nordberg E.K."/>
            <person name="Maclean D.J."/>
            <person name="Ospina-Giraldo M.D."/>
            <person name="Morris P.F."/>
            <person name="Phuntumart V."/>
            <person name="Putnam N.H."/>
            <person name="Rash S."/>
            <person name="Rose J.K."/>
            <person name="Sakihama Y."/>
            <person name="Salamov A.A."/>
            <person name="Savidor A."/>
            <person name="Scheuring C.F."/>
            <person name="Smith B.M."/>
            <person name="Sobral B.W."/>
            <person name="Terry A."/>
            <person name="Torto-Alalibo T.A."/>
            <person name="Win J."/>
            <person name="Xu Z."/>
            <person name="Zhang H."/>
            <person name="Grigoriev I.V."/>
            <person name="Rokhsar D.S."/>
            <person name="Boore J.L."/>
        </authorList>
    </citation>
    <scope>NUCLEOTIDE SEQUENCE [LARGE SCALE GENOMIC DNA]</scope>
    <source>
        <strain evidence="6 8">P6497</strain>
    </source>
</reference>
<keyword evidence="4 5" id="KW-0732">Signal</keyword>
<evidence type="ECO:0000256" key="5">
    <source>
        <dbReference type="RuleBase" id="RU367124"/>
    </source>
</evidence>
<comment type="similarity">
    <text evidence="2 5">Belongs to the RxLR effector family.</text>
</comment>
<dbReference type="InParanoid" id="G5AGM4"/>
<dbReference type="SMR" id="G5AGM4"/>
<accession>G5AGM4</accession>
<dbReference type="Pfam" id="PF16810">
    <property type="entry name" value="RXLR"/>
    <property type="match status" value="1"/>
</dbReference>
<evidence type="ECO:0000256" key="3">
    <source>
        <dbReference type="ARBA" id="ARBA00022525"/>
    </source>
</evidence>
<evidence type="ECO:0000313" key="7">
    <source>
        <dbReference type="EMBL" id="EGZ05335.1"/>
    </source>
</evidence>
<evidence type="ECO:0000256" key="1">
    <source>
        <dbReference type="ARBA" id="ARBA00004613"/>
    </source>
</evidence>
<gene>
    <name evidence="6" type="ORF">PHYSODRAFT_289249</name>
    <name evidence="7" type="ORF">PHYSODRAFT_289254</name>
</gene>
<dbReference type="KEGG" id="psoj:PHYSODRAFT_289254"/>
<comment type="function">
    <text evidence="5">Effector that suppresses plant defense responses during pathogen infection.</text>
</comment>
<dbReference type="EMBL" id="JH159167">
    <property type="protein sequence ID" value="EGZ05304.1"/>
    <property type="molecule type" value="Genomic_DNA"/>
</dbReference>
<comment type="domain">
    <text evidence="5">The RxLR-dEER motif acts to carry the protein into the host cell cytoplasm through binding to cell surface phosphatidylinositol-3-phosphate.</text>
</comment>
<dbReference type="AlphaFoldDB" id="G5AGM4"/>
<dbReference type="EMBL" id="JH159167">
    <property type="protein sequence ID" value="EGZ05335.1"/>
    <property type="molecule type" value="Genomic_DNA"/>
</dbReference>
<keyword evidence="3 5" id="KW-0964">Secreted</keyword>
<protein>
    <recommendedName>
        <fullName evidence="5">RxLR effector protein</fullName>
    </recommendedName>
</protein>
<name>G5AGM4_PHYSP</name>
<feature type="chain" id="PRO_5010834035" description="RxLR effector protein" evidence="5">
    <location>
        <begin position="22"/>
        <end position="121"/>
    </location>
</feature>